<evidence type="ECO:0000313" key="1">
    <source>
        <dbReference type="EMBL" id="ACC73023.1"/>
    </source>
</evidence>
<proteinExistence type="predicted"/>
<dbReference type="EMBL" id="CP001044">
    <property type="protein sequence ID" value="ACC73023.1"/>
    <property type="molecule type" value="Genomic_DNA"/>
</dbReference>
<protein>
    <submittedName>
        <fullName evidence="1">Uncharacterized protein</fullName>
    </submittedName>
</protein>
<keyword evidence="2" id="KW-1185">Reference proteome</keyword>
<dbReference type="Proteomes" id="UP000001192">
    <property type="component" value="Chromosome 2"/>
</dbReference>
<dbReference type="AlphaFoldDB" id="B2JNS2"/>
<gene>
    <name evidence="1" type="ordered locus">Bphy_3895</name>
</gene>
<dbReference type="KEGG" id="bph:Bphy_3895"/>
<name>B2JNS2_PARP8</name>
<dbReference type="HOGENOM" id="CLU_2258454_0_0_4"/>
<dbReference type="STRING" id="391038.Bphy_3895"/>
<sequence length="103" mass="11003">MRVSAVILLHVRRAHLQAGTRGIGANPGSGFFRTTVIENGSHSKMQSFSCAGCHAAVGDAEYIRAIAVRGALVFEWVRRCAAPGPRSAPVRPWGASVERVSFV</sequence>
<organism evidence="1 2">
    <name type="scientific">Paraburkholderia phymatum (strain DSM 17167 / CIP 108236 / LMG 21445 / STM815)</name>
    <name type="common">Burkholderia phymatum</name>
    <dbReference type="NCBI Taxonomy" id="391038"/>
    <lineage>
        <taxon>Bacteria</taxon>
        <taxon>Pseudomonadati</taxon>
        <taxon>Pseudomonadota</taxon>
        <taxon>Betaproteobacteria</taxon>
        <taxon>Burkholderiales</taxon>
        <taxon>Burkholderiaceae</taxon>
        <taxon>Paraburkholderia</taxon>
    </lineage>
</organism>
<evidence type="ECO:0000313" key="2">
    <source>
        <dbReference type="Proteomes" id="UP000001192"/>
    </source>
</evidence>
<accession>B2JNS2</accession>
<reference evidence="2" key="1">
    <citation type="journal article" date="2014" name="Stand. Genomic Sci.">
        <title>Complete genome sequence of Burkholderia phymatum STM815(T), a broad host range and efficient nitrogen-fixing symbiont of Mimosa species.</title>
        <authorList>
            <person name="Moulin L."/>
            <person name="Klonowska A."/>
            <person name="Caroline B."/>
            <person name="Booth K."/>
            <person name="Vriezen J.A."/>
            <person name="Melkonian R."/>
            <person name="James E.K."/>
            <person name="Young J.P."/>
            <person name="Bena G."/>
            <person name="Hauser L."/>
            <person name="Land M."/>
            <person name="Kyrpides N."/>
            <person name="Bruce D."/>
            <person name="Chain P."/>
            <person name="Copeland A."/>
            <person name="Pitluck S."/>
            <person name="Woyke T."/>
            <person name="Lizotte-Waniewski M."/>
            <person name="Bristow J."/>
            <person name="Riley M."/>
        </authorList>
    </citation>
    <scope>NUCLEOTIDE SEQUENCE [LARGE SCALE GENOMIC DNA]</scope>
    <source>
        <strain evidence="2">DSM 17167 / CIP 108236 / LMG 21445 / STM815</strain>
    </source>
</reference>